<name>A0ABW1Y9T6_9DEIO</name>
<dbReference type="InterPro" id="IPR036390">
    <property type="entry name" value="WH_DNA-bd_sf"/>
</dbReference>
<dbReference type="CDD" id="cd00090">
    <property type="entry name" value="HTH_ARSR"/>
    <property type="match status" value="1"/>
</dbReference>
<accession>A0ABW1Y9T6</accession>
<sequence>MPAPLFSVQPEHARRRILALIKRQGGCTMQELADLLGVTVQAARRHAIELCEVNLIEARTEKPSGRGRPQKVYQLTEEGEATFPKNYALLCVDILRHLEKLYGPEAPYAVLQSRAEELAERLQGCLSPERPLPEQLAQLAQALTELGFEASAECEGGSWYIVERNCPSLQVARAYPALCQTELWTFRQLLGPQVERETRISCGQGCCRYRIGEPL</sequence>
<gene>
    <name evidence="1" type="ORF">ACFP81_00975</name>
</gene>
<organism evidence="1 2">
    <name type="scientific">Deinococcus lacus</name>
    <dbReference type="NCBI Taxonomy" id="392561"/>
    <lineage>
        <taxon>Bacteria</taxon>
        <taxon>Thermotogati</taxon>
        <taxon>Deinococcota</taxon>
        <taxon>Deinococci</taxon>
        <taxon>Deinococcales</taxon>
        <taxon>Deinococcaceae</taxon>
        <taxon>Deinococcus</taxon>
    </lineage>
</organism>
<dbReference type="Pfam" id="PF13412">
    <property type="entry name" value="HTH_24"/>
    <property type="match status" value="1"/>
</dbReference>
<dbReference type="Proteomes" id="UP001596297">
    <property type="component" value="Unassembled WGS sequence"/>
</dbReference>
<comment type="caution">
    <text evidence="1">The sequence shown here is derived from an EMBL/GenBank/DDBJ whole genome shotgun (WGS) entry which is preliminary data.</text>
</comment>
<dbReference type="InterPro" id="IPR036388">
    <property type="entry name" value="WH-like_DNA-bd_sf"/>
</dbReference>
<reference evidence="2" key="1">
    <citation type="journal article" date="2019" name="Int. J. Syst. Evol. Microbiol.">
        <title>The Global Catalogue of Microorganisms (GCM) 10K type strain sequencing project: providing services to taxonomists for standard genome sequencing and annotation.</title>
        <authorList>
            <consortium name="The Broad Institute Genomics Platform"/>
            <consortium name="The Broad Institute Genome Sequencing Center for Infectious Disease"/>
            <person name="Wu L."/>
            <person name="Ma J."/>
        </authorList>
    </citation>
    <scope>NUCLEOTIDE SEQUENCE [LARGE SCALE GENOMIC DNA]</scope>
    <source>
        <strain evidence="2">CGMCC 1.15772</strain>
    </source>
</reference>
<dbReference type="EMBL" id="JBHSWD010000001">
    <property type="protein sequence ID" value="MFC6590748.1"/>
    <property type="molecule type" value="Genomic_DNA"/>
</dbReference>
<dbReference type="Gene3D" id="1.10.10.10">
    <property type="entry name" value="Winged helix-like DNA-binding domain superfamily/Winged helix DNA-binding domain"/>
    <property type="match status" value="1"/>
</dbReference>
<dbReference type="SUPFAM" id="SSF46785">
    <property type="entry name" value="Winged helix' DNA-binding domain"/>
    <property type="match status" value="1"/>
</dbReference>
<protein>
    <submittedName>
        <fullName evidence="1">Helix-turn-helix transcriptional regulator</fullName>
    </submittedName>
</protein>
<evidence type="ECO:0000313" key="1">
    <source>
        <dbReference type="EMBL" id="MFC6590748.1"/>
    </source>
</evidence>
<keyword evidence="2" id="KW-1185">Reference proteome</keyword>
<proteinExistence type="predicted"/>
<evidence type="ECO:0000313" key="2">
    <source>
        <dbReference type="Proteomes" id="UP001596297"/>
    </source>
</evidence>
<dbReference type="InterPro" id="IPR011991">
    <property type="entry name" value="ArsR-like_HTH"/>
</dbReference>